<evidence type="ECO:0000259" key="4">
    <source>
        <dbReference type="Pfam" id="PF03486"/>
    </source>
</evidence>
<dbReference type="PANTHER" id="PTHR42887:SF2">
    <property type="entry name" value="OS12G0638800 PROTEIN"/>
    <property type="match status" value="1"/>
</dbReference>
<dbReference type="AlphaFoldDB" id="A0A926HY58"/>
<dbReference type="RefSeq" id="WP_283245357.1">
    <property type="nucleotide sequence ID" value="NZ_JACRSU010000001.1"/>
</dbReference>
<gene>
    <name evidence="6" type="ORF">H8698_02245</name>
</gene>
<dbReference type="PRINTS" id="PR00411">
    <property type="entry name" value="PNDRDTASEI"/>
</dbReference>
<evidence type="ECO:0000313" key="6">
    <source>
        <dbReference type="EMBL" id="MBC8539795.1"/>
    </source>
</evidence>
<dbReference type="InterPro" id="IPR057661">
    <property type="entry name" value="RsdA/BaiN/AoA(So)_Rossmann"/>
</dbReference>
<dbReference type="EMBL" id="JACRSU010000001">
    <property type="protein sequence ID" value="MBC8539795.1"/>
    <property type="molecule type" value="Genomic_DNA"/>
</dbReference>
<evidence type="ECO:0000313" key="7">
    <source>
        <dbReference type="Proteomes" id="UP000611762"/>
    </source>
</evidence>
<proteinExistence type="predicted"/>
<dbReference type="Gene3D" id="2.40.30.10">
    <property type="entry name" value="Translation factors"/>
    <property type="match status" value="1"/>
</dbReference>
<dbReference type="InterPro" id="IPR004792">
    <property type="entry name" value="BaiN-like"/>
</dbReference>
<reference evidence="6" key="1">
    <citation type="submission" date="2020-08" db="EMBL/GenBank/DDBJ databases">
        <title>Genome public.</title>
        <authorList>
            <person name="Liu C."/>
            <person name="Sun Q."/>
        </authorList>
    </citation>
    <scope>NUCLEOTIDE SEQUENCE</scope>
    <source>
        <strain evidence="6">H8</strain>
    </source>
</reference>
<feature type="domain" description="RsdA/BaiN/AoA(So)-like insert" evidence="5">
    <location>
        <begin position="189"/>
        <end position="350"/>
    </location>
</feature>
<dbReference type="Pfam" id="PF22780">
    <property type="entry name" value="HI0933_like_1st"/>
    <property type="match status" value="1"/>
</dbReference>
<dbReference type="InterPro" id="IPR023166">
    <property type="entry name" value="BaiN-like_dom_sf"/>
</dbReference>
<dbReference type="Gene3D" id="1.10.8.260">
    <property type="entry name" value="HI0933 insert domain-like"/>
    <property type="match status" value="1"/>
</dbReference>
<dbReference type="PANTHER" id="PTHR42887">
    <property type="entry name" value="OS12G0638800 PROTEIN"/>
    <property type="match status" value="1"/>
</dbReference>
<sequence length="409" mass="43962">MKITVIGGGPAGMMAAAAAAGEGAIVTLLEHNSYLGKKLGITGKGRCNITNAADISEFIHNIPINGKFMHSAFFAFNNQDILNLLARFGVETKTERGGRVFPTTDKAKTVVDALKHYVRSMGVRVVFDGAADLLKEDTGFCVRRKNGSAIHCDKVIVATGGASYPQTGSDGSGYRFAKALGHTVVAPSPSLVPLTTRGNLAAKLMGLSLKNVSIKITDENNKTVYSDFGEMLFAHYGVSGPMILSASAHLREFDKKRYTLTVDLKPALDSAALDKRILRDFEAEQNKDFINSLDALLPQKMIPVIVELSKIPPRKKVRDITRQERLALGFAMKNVTLEITGTRPIAEAIVTSGGVSVKEINPKTMESKLVPGLFFAGEVIDVDAYTGGFNLQIAYSTGHLAGQSAGKEW</sequence>
<evidence type="ECO:0000256" key="3">
    <source>
        <dbReference type="ARBA" id="ARBA00022827"/>
    </source>
</evidence>
<comment type="caution">
    <text evidence="6">The sequence shown here is derived from an EMBL/GenBank/DDBJ whole genome shotgun (WGS) entry which is preliminary data.</text>
</comment>
<dbReference type="Pfam" id="PF03486">
    <property type="entry name" value="HI0933_like"/>
    <property type="match status" value="1"/>
</dbReference>
<feature type="domain" description="RsdA/BaiN/AoA(So)-like Rossmann fold-like" evidence="4">
    <location>
        <begin position="2"/>
        <end position="403"/>
    </location>
</feature>
<evidence type="ECO:0000259" key="5">
    <source>
        <dbReference type="Pfam" id="PF22780"/>
    </source>
</evidence>
<dbReference type="InterPro" id="IPR055178">
    <property type="entry name" value="RsdA/BaiN/AoA(So)-like_dom"/>
</dbReference>
<keyword evidence="3" id="KW-0274">FAD</keyword>
<protein>
    <submittedName>
        <fullName evidence="6">NAD(P)/FAD-dependent oxidoreductase</fullName>
    </submittedName>
</protein>
<dbReference type="PRINTS" id="PR00368">
    <property type="entry name" value="FADPNR"/>
</dbReference>
<keyword evidence="2" id="KW-0285">Flavoprotein</keyword>
<comment type="cofactor">
    <cofactor evidence="1">
        <name>FAD</name>
        <dbReference type="ChEBI" id="CHEBI:57692"/>
    </cofactor>
</comment>
<dbReference type="SUPFAM" id="SSF51905">
    <property type="entry name" value="FAD/NAD(P)-binding domain"/>
    <property type="match status" value="1"/>
</dbReference>
<evidence type="ECO:0000256" key="1">
    <source>
        <dbReference type="ARBA" id="ARBA00001974"/>
    </source>
</evidence>
<dbReference type="NCBIfam" id="TIGR00275">
    <property type="entry name" value="aminoacetone oxidase family FAD-binding enzyme"/>
    <property type="match status" value="1"/>
</dbReference>
<accession>A0A926HY58</accession>
<organism evidence="6 7">
    <name type="scientific">Congzhengia minquanensis</name>
    <dbReference type="NCBI Taxonomy" id="2763657"/>
    <lineage>
        <taxon>Bacteria</taxon>
        <taxon>Bacillati</taxon>
        <taxon>Bacillota</taxon>
        <taxon>Clostridia</taxon>
        <taxon>Eubacteriales</taxon>
        <taxon>Oscillospiraceae</taxon>
        <taxon>Congzhengia</taxon>
    </lineage>
</organism>
<evidence type="ECO:0000256" key="2">
    <source>
        <dbReference type="ARBA" id="ARBA00022630"/>
    </source>
</evidence>
<dbReference type="Proteomes" id="UP000611762">
    <property type="component" value="Unassembled WGS sequence"/>
</dbReference>
<dbReference type="InterPro" id="IPR036188">
    <property type="entry name" value="FAD/NAD-bd_sf"/>
</dbReference>
<keyword evidence="7" id="KW-1185">Reference proteome</keyword>
<dbReference type="SUPFAM" id="SSF160996">
    <property type="entry name" value="HI0933 insert domain-like"/>
    <property type="match status" value="1"/>
</dbReference>
<dbReference type="Gene3D" id="3.50.50.60">
    <property type="entry name" value="FAD/NAD(P)-binding domain"/>
    <property type="match status" value="1"/>
</dbReference>
<name>A0A926HY58_9FIRM</name>